<feature type="domain" description="Solute-binding protein family 5" evidence="6">
    <location>
        <begin position="90"/>
        <end position="467"/>
    </location>
</feature>
<dbReference type="CDD" id="cd08504">
    <property type="entry name" value="PBP2_OppA"/>
    <property type="match status" value="1"/>
</dbReference>
<dbReference type="PIRSF" id="PIRSF002741">
    <property type="entry name" value="MppA"/>
    <property type="match status" value="1"/>
</dbReference>
<dbReference type="RefSeq" id="WP_078253569.1">
    <property type="nucleotide sequence ID" value="NZ_MUYU01000007.1"/>
</dbReference>
<dbReference type="GO" id="GO:0015833">
    <property type="term" value="P:peptide transport"/>
    <property type="evidence" value="ECO:0007669"/>
    <property type="project" value="TreeGrafter"/>
</dbReference>
<proteinExistence type="inferred from homology"/>
<evidence type="ECO:0000259" key="6">
    <source>
        <dbReference type="Pfam" id="PF00496"/>
    </source>
</evidence>
<comment type="similarity">
    <text evidence="2">Belongs to the bacterial solute-binding protein 5 family.</text>
</comment>
<dbReference type="AlphaFoldDB" id="A0A1T0CRW7"/>
<evidence type="ECO:0000256" key="1">
    <source>
        <dbReference type="ARBA" id="ARBA00004196"/>
    </source>
</evidence>
<dbReference type="PANTHER" id="PTHR30290:SF10">
    <property type="entry name" value="PERIPLASMIC OLIGOPEPTIDE-BINDING PROTEIN-RELATED"/>
    <property type="match status" value="1"/>
</dbReference>
<dbReference type="EMBL" id="MUYU01000007">
    <property type="protein sequence ID" value="OOS25082.1"/>
    <property type="molecule type" value="Genomic_DNA"/>
</dbReference>
<organism evidence="7 8">
    <name type="scientific">Moraxella pluranimalium</name>
    <dbReference type="NCBI Taxonomy" id="470453"/>
    <lineage>
        <taxon>Bacteria</taxon>
        <taxon>Pseudomonadati</taxon>
        <taxon>Pseudomonadota</taxon>
        <taxon>Gammaproteobacteria</taxon>
        <taxon>Moraxellales</taxon>
        <taxon>Moraxellaceae</taxon>
        <taxon>Moraxella</taxon>
    </lineage>
</organism>
<dbReference type="InterPro" id="IPR030678">
    <property type="entry name" value="Peptide/Ni-bd"/>
</dbReference>
<gene>
    <name evidence="7" type="ORF">B0680_02985</name>
</gene>
<comment type="caution">
    <text evidence="7">The sequence shown here is derived from an EMBL/GenBank/DDBJ whole genome shotgun (WGS) entry which is preliminary data.</text>
</comment>
<comment type="subcellular location">
    <subcellularLocation>
        <location evidence="1">Cell envelope</location>
    </subcellularLocation>
</comment>
<feature type="signal peptide" evidence="5">
    <location>
        <begin position="1"/>
        <end position="21"/>
    </location>
</feature>
<keyword evidence="8" id="KW-1185">Reference proteome</keyword>
<dbReference type="STRING" id="470453.B0680_02985"/>
<dbReference type="PANTHER" id="PTHR30290">
    <property type="entry name" value="PERIPLASMIC BINDING COMPONENT OF ABC TRANSPORTER"/>
    <property type="match status" value="1"/>
</dbReference>
<protein>
    <submittedName>
        <fullName evidence="7">Oligopeptide ABC transporter substrate-binding protein OppA</fullName>
    </submittedName>
</protein>
<evidence type="ECO:0000313" key="7">
    <source>
        <dbReference type="EMBL" id="OOS25082.1"/>
    </source>
</evidence>
<dbReference type="Pfam" id="PF00496">
    <property type="entry name" value="SBP_bac_5"/>
    <property type="match status" value="1"/>
</dbReference>
<dbReference type="Gene3D" id="3.40.190.10">
    <property type="entry name" value="Periplasmic binding protein-like II"/>
    <property type="match status" value="1"/>
</dbReference>
<sequence length="548" mass="59412">MTLLKPTAIALALTTAFGLTACGNEDKTAAPAAEASKATAKVPAGKDTLIIVNGTEHATLDPTKSQDTTSSAIIRQMFEGLVMTDQEGKTVPGLATKWETTDNKVWKFTLRDAKWSNGDAITAHDAVYALRRLVDPATGAYYASYLGDAKVLNAEAVATGKAPLDQLGVKALDDKTLEITLTEAVPYFVDMLALPVTFPVPQKAVEAHGDKWVSAENIVVSGAYKLLEDVVGSHVTLVKNPEYYDAAKATIEKVQFLPTKPEAGVLRYQADEVDAVGVPGDQYEKIKESHGSEILVSPRLCTYYLEPNTVKSPMDDVKVRQALSMAVVRETIPAILKRGEEPAYQLTPLAINGMVDAAPEWKSLDQAARNEKAKALLAEAGYSAEKPLKFEFLYSTSETGKKLASAVSAMWKENLGGIVEVSQVNQEWKSFLDTKNQGKFTIAMAGWCADYNEPSSFLNLLKTGNSSNTGKYSNAKYDQLMIDTLKADTTAESRTQLYKEAELQAGNDAALIPLYTAVSVRLIKPYVQGFSSADVMDGYLVKDLSFNK</sequence>
<keyword evidence="3" id="KW-0813">Transport</keyword>
<feature type="chain" id="PRO_5012707248" evidence="5">
    <location>
        <begin position="22"/>
        <end position="548"/>
    </location>
</feature>
<name>A0A1T0CRW7_9GAMM</name>
<keyword evidence="4 5" id="KW-0732">Signal</keyword>
<reference evidence="7 8" key="1">
    <citation type="submission" date="2017-02" db="EMBL/GenBank/DDBJ databases">
        <title>Draft genome sequence of Moraxella pluranimalium CCUG 54913T type strain.</title>
        <authorList>
            <person name="Salva-Serra F."/>
            <person name="Engstrom-Jakobsson H."/>
            <person name="Thorell K."/>
            <person name="Jaen-Luchoro D."/>
            <person name="Gonzales-Siles L."/>
            <person name="Karlsson R."/>
            <person name="Yazdan S."/>
            <person name="Boulund F."/>
            <person name="Johnning A."/>
            <person name="Engstrand L."/>
            <person name="Kristiansson E."/>
            <person name="Moore E."/>
        </authorList>
    </citation>
    <scope>NUCLEOTIDE SEQUENCE [LARGE SCALE GENOMIC DNA]</scope>
    <source>
        <strain evidence="7 8">CCUG 54913</strain>
    </source>
</reference>
<dbReference type="OrthoDB" id="9801912at2"/>
<evidence type="ECO:0000313" key="8">
    <source>
        <dbReference type="Proteomes" id="UP000189800"/>
    </source>
</evidence>
<dbReference type="Gene3D" id="3.10.105.10">
    <property type="entry name" value="Dipeptide-binding Protein, Domain 3"/>
    <property type="match status" value="1"/>
</dbReference>
<dbReference type="GO" id="GO:1904680">
    <property type="term" value="F:peptide transmembrane transporter activity"/>
    <property type="evidence" value="ECO:0007669"/>
    <property type="project" value="TreeGrafter"/>
</dbReference>
<evidence type="ECO:0000256" key="5">
    <source>
        <dbReference type="SAM" id="SignalP"/>
    </source>
</evidence>
<dbReference type="Proteomes" id="UP000189800">
    <property type="component" value="Unassembled WGS sequence"/>
</dbReference>
<dbReference type="InterPro" id="IPR039424">
    <property type="entry name" value="SBP_5"/>
</dbReference>
<evidence type="ECO:0000256" key="3">
    <source>
        <dbReference type="ARBA" id="ARBA00022448"/>
    </source>
</evidence>
<dbReference type="Gene3D" id="3.90.76.10">
    <property type="entry name" value="Dipeptide-binding Protein, Domain 1"/>
    <property type="match status" value="1"/>
</dbReference>
<evidence type="ECO:0000256" key="2">
    <source>
        <dbReference type="ARBA" id="ARBA00005695"/>
    </source>
</evidence>
<dbReference type="GO" id="GO:0030288">
    <property type="term" value="C:outer membrane-bounded periplasmic space"/>
    <property type="evidence" value="ECO:0007669"/>
    <property type="project" value="TreeGrafter"/>
</dbReference>
<dbReference type="InterPro" id="IPR000914">
    <property type="entry name" value="SBP_5_dom"/>
</dbReference>
<dbReference type="SUPFAM" id="SSF53850">
    <property type="entry name" value="Periplasmic binding protein-like II"/>
    <property type="match status" value="1"/>
</dbReference>
<dbReference type="FunFam" id="3.10.105.10:FF:000001">
    <property type="entry name" value="Oligopeptide ABC transporter, oligopeptide-binding protein"/>
    <property type="match status" value="1"/>
</dbReference>
<dbReference type="GO" id="GO:0043190">
    <property type="term" value="C:ATP-binding cassette (ABC) transporter complex"/>
    <property type="evidence" value="ECO:0007669"/>
    <property type="project" value="InterPro"/>
</dbReference>
<dbReference type="PROSITE" id="PS51257">
    <property type="entry name" value="PROKAR_LIPOPROTEIN"/>
    <property type="match status" value="1"/>
</dbReference>
<evidence type="ECO:0000256" key="4">
    <source>
        <dbReference type="ARBA" id="ARBA00022729"/>
    </source>
</evidence>
<accession>A0A1T0CRW7</accession>
<dbReference type="FunFam" id="3.90.76.10:FF:000001">
    <property type="entry name" value="Oligopeptide ABC transporter substrate-binding protein"/>
    <property type="match status" value="1"/>
</dbReference>